<evidence type="ECO:0000256" key="1">
    <source>
        <dbReference type="ARBA" id="ARBA00023157"/>
    </source>
</evidence>
<dbReference type="InterPro" id="IPR013766">
    <property type="entry name" value="Thioredoxin_domain"/>
</dbReference>
<proteinExistence type="predicted"/>
<feature type="domain" description="Thioredoxin" evidence="2">
    <location>
        <begin position="1"/>
        <end position="139"/>
    </location>
</feature>
<dbReference type="EMBL" id="VLXZ01000004">
    <property type="protein sequence ID" value="TSB46967.1"/>
    <property type="molecule type" value="Genomic_DNA"/>
</dbReference>
<dbReference type="InterPro" id="IPR036249">
    <property type="entry name" value="Thioredoxin-like_sf"/>
</dbReference>
<dbReference type="PANTHER" id="PTHR42852">
    <property type="entry name" value="THIOL:DISULFIDE INTERCHANGE PROTEIN DSBE"/>
    <property type="match status" value="1"/>
</dbReference>
<reference evidence="3 4" key="1">
    <citation type="submission" date="2019-07" db="EMBL/GenBank/DDBJ databases">
        <authorList>
            <person name="Park Y.J."/>
            <person name="Jeong S.E."/>
            <person name="Jung H.S."/>
        </authorList>
    </citation>
    <scope>NUCLEOTIDE SEQUENCE [LARGE SCALE GENOMIC DNA]</scope>
    <source>
        <strain evidence="4">P16(2019)</strain>
    </source>
</reference>
<comment type="caution">
    <text evidence="3">The sequence shown here is derived from an EMBL/GenBank/DDBJ whole genome shotgun (WGS) entry which is preliminary data.</text>
</comment>
<keyword evidence="4" id="KW-1185">Reference proteome</keyword>
<dbReference type="InterPro" id="IPR000866">
    <property type="entry name" value="AhpC/TSA"/>
</dbReference>
<dbReference type="AlphaFoldDB" id="A0A553ZZU2"/>
<evidence type="ECO:0000313" key="4">
    <source>
        <dbReference type="Proteomes" id="UP000318521"/>
    </source>
</evidence>
<gene>
    <name evidence="3" type="ORF">FN960_08070</name>
</gene>
<keyword evidence="1" id="KW-1015">Disulfide bond</keyword>
<dbReference type="SUPFAM" id="SSF52833">
    <property type="entry name" value="Thioredoxin-like"/>
    <property type="match status" value="1"/>
</dbReference>
<protein>
    <submittedName>
        <fullName evidence="3">TlpA family protein disulfide reductase</fullName>
    </submittedName>
</protein>
<dbReference type="Gene3D" id="3.40.30.10">
    <property type="entry name" value="Glutaredoxin"/>
    <property type="match status" value="1"/>
</dbReference>
<dbReference type="Proteomes" id="UP000318521">
    <property type="component" value="Unassembled WGS sequence"/>
</dbReference>
<dbReference type="GO" id="GO:0016209">
    <property type="term" value="F:antioxidant activity"/>
    <property type="evidence" value="ECO:0007669"/>
    <property type="project" value="InterPro"/>
</dbReference>
<sequence>MSKAPTFTLIHTQTKANWSLDQFAGKAVMLTFWTSWCPDSRVDLSYKQRLFQVMDQTKLHMLMINVTARERIEHIEAFVKDQGYSFPVLQDDGRTVYDAYGCKGVPTTVLLDRDHQIIATYGDQASFQEITTGLAPLIT</sequence>
<dbReference type="GO" id="GO:0016491">
    <property type="term" value="F:oxidoreductase activity"/>
    <property type="evidence" value="ECO:0007669"/>
    <property type="project" value="InterPro"/>
</dbReference>
<dbReference type="Pfam" id="PF00578">
    <property type="entry name" value="AhpC-TSA"/>
    <property type="match status" value="1"/>
</dbReference>
<dbReference type="OrthoDB" id="25753at2"/>
<dbReference type="InterPro" id="IPR050553">
    <property type="entry name" value="Thioredoxin_ResA/DsbE_sf"/>
</dbReference>
<evidence type="ECO:0000259" key="2">
    <source>
        <dbReference type="PROSITE" id="PS51352"/>
    </source>
</evidence>
<dbReference type="CDD" id="cd02966">
    <property type="entry name" value="TlpA_like_family"/>
    <property type="match status" value="1"/>
</dbReference>
<dbReference type="RefSeq" id="WP_143848197.1">
    <property type="nucleotide sequence ID" value="NZ_VLXZ01000004.1"/>
</dbReference>
<dbReference type="PROSITE" id="PS51352">
    <property type="entry name" value="THIOREDOXIN_2"/>
    <property type="match status" value="1"/>
</dbReference>
<evidence type="ECO:0000313" key="3">
    <source>
        <dbReference type="EMBL" id="TSB46967.1"/>
    </source>
</evidence>
<dbReference type="PANTHER" id="PTHR42852:SF17">
    <property type="entry name" value="THIOREDOXIN-LIKE PROTEIN HI_1115"/>
    <property type="match status" value="1"/>
</dbReference>
<name>A0A553ZZU2_9BACI</name>
<organism evidence="3 4">
    <name type="scientific">Alkalicoccobacillus porphyridii</name>
    <dbReference type="NCBI Taxonomy" id="2597270"/>
    <lineage>
        <taxon>Bacteria</taxon>
        <taxon>Bacillati</taxon>
        <taxon>Bacillota</taxon>
        <taxon>Bacilli</taxon>
        <taxon>Bacillales</taxon>
        <taxon>Bacillaceae</taxon>
        <taxon>Alkalicoccobacillus</taxon>
    </lineage>
</organism>
<accession>A0A553ZZU2</accession>